<evidence type="ECO:0000313" key="4">
    <source>
        <dbReference type="EMBL" id="MFC4753322.1"/>
    </source>
</evidence>
<gene>
    <name evidence="4" type="ORF">ACFO7U_00840</name>
</gene>
<organism evidence="4 5">
    <name type="scientific">Dietzia aurantiaca</name>
    <dbReference type="NCBI Taxonomy" id="983873"/>
    <lineage>
        <taxon>Bacteria</taxon>
        <taxon>Bacillati</taxon>
        <taxon>Actinomycetota</taxon>
        <taxon>Actinomycetes</taxon>
        <taxon>Mycobacteriales</taxon>
        <taxon>Dietziaceae</taxon>
        <taxon>Dietzia</taxon>
    </lineage>
</organism>
<dbReference type="PANTHER" id="PTHR43658:SF8">
    <property type="entry name" value="17-BETA-HYDROXYSTEROID DEHYDROGENASE 14-RELATED"/>
    <property type="match status" value="1"/>
</dbReference>
<dbReference type="PRINTS" id="PR00080">
    <property type="entry name" value="SDRFAMILY"/>
</dbReference>
<dbReference type="InterPro" id="IPR002347">
    <property type="entry name" value="SDR_fam"/>
</dbReference>
<evidence type="ECO:0000256" key="3">
    <source>
        <dbReference type="RuleBase" id="RU000363"/>
    </source>
</evidence>
<evidence type="ECO:0000313" key="5">
    <source>
        <dbReference type="Proteomes" id="UP001595836"/>
    </source>
</evidence>
<keyword evidence="2" id="KW-0560">Oxidoreductase</keyword>
<dbReference type="SUPFAM" id="SSF51735">
    <property type="entry name" value="NAD(P)-binding Rossmann-fold domains"/>
    <property type="match status" value="1"/>
</dbReference>
<proteinExistence type="inferred from homology"/>
<dbReference type="PANTHER" id="PTHR43658">
    <property type="entry name" value="SHORT-CHAIN DEHYDROGENASE/REDUCTASE"/>
    <property type="match status" value="1"/>
</dbReference>
<dbReference type="Proteomes" id="UP001595836">
    <property type="component" value="Unassembled WGS sequence"/>
</dbReference>
<protein>
    <submittedName>
        <fullName evidence="4">SDR family NAD(P)-dependent oxidoreductase</fullName>
    </submittedName>
</protein>
<dbReference type="Pfam" id="PF00106">
    <property type="entry name" value="adh_short"/>
    <property type="match status" value="1"/>
</dbReference>
<accession>A0ABV9PKD5</accession>
<dbReference type="Gene3D" id="3.40.50.720">
    <property type="entry name" value="NAD(P)-binding Rossmann-like Domain"/>
    <property type="match status" value="1"/>
</dbReference>
<keyword evidence="5" id="KW-1185">Reference proteome</keyword>
<dbReference type="InterPro" id="IPR036291">
    <property type="entry name" value="NAD(P)-bd_dom_sf"/>
</dbReference>
<reference evidence="5" key="1">
    <citation type="journal article" date="2019" name="Int. J. Syst. Evol. Microbiol.">
        <title>The Global Catalogue of Microorganisms (GCM) 10K type strain sequencing project: providing services to taxonomists for standard genome sequencing and annotation.</title>
        <authorList>
            <consortium name="The Broad Institute Genomics Platform"/>
            <consortium name="The Broad Institute Genome Sequencing Center for Infectious Disease"/>
            <person name="Wu L."/>
            <person name="Ma J."/>
        </authorList>
    </citation>
    <scope>NUCLEOTIDE SEQUENCE [LARGE SCALE GENOMIC DNA]</scope>
    <source>
        <strain evidence="5">JCM 11882</strain>
    </source>
</reference>
<comment type="caution">
    <text evidence="4">The sequence shown here is derived from an EMBL/GenBank/DDBJ whole genome shotgun (WGS) entry which is preliminary data.</text>
</comment>
<sequence>MDISTGSVVVTGAASGLGSATARRFAEAGAQVIGIDLPESIAKADAVDGVRLVGADVTSESEVTAALDLTSAPMRVAVNCAGVGWVGRVLSKDGPHDLQLYRRILDINLVGTFNVMRLAADRIRQADPVDGDGQRGVVINTASAAAFEGQVGQVAYAASKGGVHAMTISAARDLASSGIRVVTIAPGTIETPMFAGVSDDFISTLTSGIPFPQRLGKPEEFADLAAFIVAHDYLNGETIRMDAAIRMAPR</sequence>
<dbReference type="PROSITE" id="PS00061">
    <property type="entry name" value="ADH_SHORT"/>
    <property type="match status" value="1"/>
</dbReference>
<name>A0ABV9PKD5_9ACTN</name>
<evidence type="ECO:0000256" key="1">
    <source>
        <dbReference type="ARBA" id="ARBA00006484"/>
    </source>
</evidence>
<comment type="similarity">
    <text evidence="1 3">Belongs to the short-chain dehydrogenases/reductases (SDR) family.</text>
</comment>
<evidence type="ECO:0000256" key="2">
    <source>
        <dbReference type="ARBA" id="ARBA00023002"/>
    </source>
</evidence>
<dbReference type="InterPro" id="IPR020904">
    <property type="entry name" value="Sc_DH/Rdtase_CS"/>
</dbReference>
<dbReference type="EMBL" id="JBHSHP010000003">
    <property type="protein sequence ID" value="MFC4753322.1"/>
    <property type="molecule type" value="Genomic_DNA"/>
</dbReference>
<dbReference type="PRINTS" id="PR00081">
    <property type="entry name" value="GDHRDH"/>
</dbReference>
<dbReference type="RefSeq" id="WP_344990369.1">
    <property type="nucleotide sequence ID" value="NZ_BAABCD010000010.1"/>
</dbReference>